<reference evidence="6 7" key="1">
    <citation type="submission" date="2018-03" db="EMBL/GenBank/DDBJ databases">
        <title>The ancient ancestry and fast evolution of plastids.</title>
        <authorList>
            <person name="Moore K.R."/>
            <person name="Magnabosco C."/>
            <person name="Momper L."/>
            <person name="Gold D.A."/>
            <person name="Bosak T."/>
            <person name="Fournier G.P."/>
        </authorList>
    </citation>
    <scope>NUCLEOTIDE SEQUENCE [LARGE SCALE GENOMIC DNA]</scope>
    <source>
        <strain evidence="6 7">CCALA 037</strain>
    </source>
</reference>
<dbReference type="FunFam" id="3.40.50.2020:FF:000020">
    <property type="entry name" value="Bifunctional protein PyrR"/>
    <property type="match status" value="1"/>
</dbReference>
<dbReference type="InterPro" id="IPR000836">
    <property type="entry name" value="PRTase_dom"/>
</dbReference>
<dbReference type="EMBL" id="PVWO01000508">
    <property type="protein sequence ID" value="PSB45011.1"/>
    <property type="molecule type" value="Genomic_DNA"/>
</dbReference>
<evidence type="ECO:0000256" key="3">
    <source>
        <dbReference type="ARBA" id="ARBA00023163"/>
    </source>
</evidence>
<accession>A0A2T1FJ84</accession>
<dbReference type="CDD" id="cd06223">
    <property type="entry name" value="PRTases_typeI"/>
    <property type="match status" value="1"/>
</dbReference>
<evidence type="ECO:0000256" key="4">
    <source>
        <dbReference type="HAMAP-Rule" id="MF_01219"/>
    </source>
</evidence>
<keyword evidence="2 4" id="KW-0805">Transcription regulation</keyword>
<dbReference type="SUPFAM" id="SSF53271">
    <property type="entry name" value="PRTase-like"/>
    <property type="match status" value="1"/>
</dbReference>
<comment type="similarity">
    <text evidence="1 4">Belongs to the purine/pyrimidine phosphoribosyltransferase family. PyrR subfamily.</text>
</comment>
<evidence type="ECO:0000259" key="5">
    <source>
        <dbReference type="Pfam" id="PF00156"/>
    </source>
</evidence>
<keyword evidence="4 6" id="KW-0808">Transferase</keyword>
<gene>
    <name evidence="4" type="primary">pyrR</name>
    <name evidence="6" type="ORF">C7B77_25360</name>
</gene>
<feature type="short sequence motif" description="PRPP-binding" evidence="4">
    <location>
        <begin position="98"/>
        <end position="110"/>
    </location>
</feature>
<dbReference type="AlphaFoldDB" id="A0A2T1FJ84"/>
<protein>
    <recommendedName>
        <fullName evidence="4">Bifunctional protein PyrR</fullName>
    </recommendedName>
    <domain>
        <recommendedName>
            <fullName evidence="4">Pyrimidine operon regulatory protein</fullName>
        </recommendedName>
    </domain>
    <domain>
        <recommendedName>
            <fullName evidence="4">Uracil phosphoribosyltransferase</fullName>
            <shortName evidence="4">UPRTase</shortName>
            <ecNumber evidence="4">2.4.2.9</ecNumber>
        </recommendedName>
    </domain>
</protein>
<proteinExistence type="inferred from homology"/>
<dbReference type="InterPro" id="IPR050137">
    <property type="entry name" value="PyrR_bifunctional"/>
</dbReference>
<sequence>MSSIVEILSADEIRRTIVRLASEIDERCRDLSQVVLVGIQTKGVPFAKMLAKQIEILEGVKVPVGTLDITFYRDDLDSIAVRTPGKTDIPVDLNGKTVVLVDDVIYQGRTIRAALNAINEYGRPKHILLVVLVDRGHRQVPIHPDFIGKTLPTAREEQVKVYFQENDGRDAVELTRVAAS</sequence>
<keyword evidence="7" id="KW-1185">Reference proteome</keyword>
<dbReference type="NCBIfam" id="NF003549">
    <property type="entry name" value="PRK05205.1-5"/>
    <property type="match status" value="1"/>
</dbReference>
<name>A0A2T1FJ84_9CYAN</name>
<dbReference type="EC" id="2.4.2.9" evidence="4"/>
<dbReference type="GO" id="GO:0004845">
    <property type="term" value="F:uracil phosphoribosyltransferase activity"/>
    <property type="evidence" value="ECO:0007669"/>
    <property type="project" value="UniProtKB-UniRule"/>
</dbReference>
<dbReference type="RefSeq" id="WP_106311510.1">
    <property type="nucleotide sequence ID" value="NZ_PVWO01000508.1"/>
</dbReference>
<comment type="function">
    <text evidence="4">Regulates the transcription of the pyrimidine nucleotide (pyr) operon in response to exogenous pyrimidines.</text>
</comment>
<dbReference type="Proteomes" id="UP000238937">
    <property type="component" value="Unassembled WGS sequence"/>
</dbReference>
<dbReference type="OrthoDB" id="9802227at2"/>
<comment type="catalytic activity">
    <reaction evidence="4">
        <text>UMP + diphosphate = 5-phospho-alpha-D-ribose 1-diphosphate + uracil</text>
        <dbReference type="Rhea" id="RHEA:13017"/>
        <dbReference type="ChEBI" id="CHEBI:17568"/>
        <dbReference type="ChEBI" id="CHEBI:33019"/>
        <dbReference type="ChEBI" id="CHEBI:57865"/>
        <dbReference type="ChEBI" id="CHEBI:58017"/>
        <dbReference type="EC" id="2.4.2.9"/>
    </reaction>
</comment>
<evidence type="ECO:0000256" key="2">
    <source>
        <dbReference type="ARBA" id="ARBA00023015"/>
    </source>
</evidence>
<organism evidence="6 7">
    <name type="scientific">Chamaesiphon polymorphus CCALA 037</name>
    <dbReference type="NCBI Taxonomy" id="2107692"/>
    <lineage>
        <taxon>Bacteria</taxon>
        <taxon>Bacillati</taxon>
        <taxon>Cyanobacteriota</taxon>
        <taxon>Cyanophyceae</taxon>
        <taxon>Gomontiellales</taxon>
        <taxon>Chamaesiphonaceae</taxon>
        <taxon>Chamaesiphon</taxon>
    </lineage>
</organism>
<dbReference type="PANTHER" id="PTHR11608:SF0">
    <property type="entry name" value="BIFUNCTIONAL PROTEIN PYRR"/>
    <property type="match status" value="1"/>
</dbReference>
<dbReference type="Pfam" id="PF00156">
    <property type="entry name" value="Pribosyltran"/>
    <property type="match status" value="1"/>
</dbReference>
<keyword evidence="3 4" id="KW-0804">Transcription</keyword>
<dbReference type="InterPro" id="IPR029057">
    <property type="entry name" value="PRTase-like"/>
</dbReference>
<comment type="caution">
    <text evidence="6">The sequence shown here is derived from an EMBL/GenBank/DDBJ whole genome shotgun (WGS) entry which is preliminary data.</text>
</comment>
<comment type="function">
    <text evidence="4">Also displays a weak uracil phosphoribosyltransferase activity which is not physiologically significant.</text>
</comment>
<dbReference type="PANTHER" id="PTHR11608">
    <property type="entry name" value="BIFUNCTIONAL PROTEIN PYRR"/>
    <property type="match status" value="1"/>
</dbReference>
<evidence type="ECO:0000313" key="6">
    <source>
        <dbReference type="EMBL" id="PSB45011.1"/>
    </source>
</evidence>
<dbReference type="HAMAP" id="MF_01219">
    <property type="entry name" value="PyrR"/>
    <property type="match status" value="1"/>
</dbReference>
<dbReference type="GO" id="GO:0006355">
    <property type="term" value="P:regulation of DNA-templated transcription"/>
    <property type="evidence" value="ECO:0007669"/>
    <property type="project" value="UniProtKB-UniRule"/>
</dbReference>
<dbReference type="Gene3D" id="3.40.50.2020">
    <property type="match status" value="1"/>
</dbReference>
<keyword evidence="4 6" id="KW-0328">Glycosyltransferase</keyword>
<dbReference type="InterPro" id="IPR023050">
    <property type="entry name" value="PyrR"/>
</dbReference>
<evidence type="ECO:0000256" key="1">
    <source>
        <dbReference type="ARBA" id="ARBA00005565"/>
    </source>
</evidence>
<evidence type="ECO:0000313" key="7">
    <source>
        <dbReference type="Proteomes" id="UP000238937"/>
    </source>
</evidence>
<feature type="domain" description="Phosphoribosyltransferase" evidence="5">
    <location>
        <begin position="6"/>
        <end position="152"/>
    </location>
</feature>